<reference evidence="7 8" key="1">
    <citation type="submission" date="2023-07" db="EMBL/GenBank/DDBJ databases">
        <title>Sequencing the genomes of 1000 actinobacteria strains.</title>
        <authorList>
            <person name="Klenk H.-P."/>
        </authorList>
    </citation>
    <scope>NUCLEOTIDE SEQUENCE [LARGE SCALE GENOMIC DNA]</scope>
    <source>
        <strain evidence="7 8">DSM 20167</strain>
    </source>
</reference>
<dbReference type="Gene3D" id="3.40.630.20">
    <property type="entry name" value="Peptidase C15, pyroglutamyl peptidase I-like"/>
    <property type="match status" value="1"/>
</dbReference>
<dbReference type="InterPro" id="IPR036440">
    <property type="entry name" value="Peptidase_C15-like_sf"/>
</dbReference>
<keyword evidence="4 7" id="KW-0378">Hydrolase</keyword>
<dbReference type="PANTHER" id="PTHR23402:SF1">
    <property type="entry name" value="PYROGLUTAMYL-PEPTIDASE I"/>
    <property type="match status" value="1"/>
</dbReference>
<keyword evidence="5" id="KW-0788">Thiol protease</keyword>
<dbReference type="SUPFAM" id="SSF53182">
    <property type="entry name" value="Pyrrolidone carboxyl peptidase (pyroglutamate aminopeptidase)"/>
    <property type="match status" value="1"/>
</dbReference>
<dbReference type="PRINTS" id="PR00706">
    <property type="entry name" value="PYROGLUPTASE"/>
</dbReference>
<gene>
    <name evidence="7" type="ORF">J2S64_000841</name>
</gene>
<dbReference type="RefSeq" id="WP_310288409.1">
    <property type="nucleotide sequence ID" value="NZ_BAAAWO010000001.1"/>
</dbReference>
<evidence type="ECO:0000256" key="6">
    <source>
        <dbReference type="PROSITE-ProRule" id="PRU10077"/>
    </source>
</evidence>
<keyword evidence="3" id="KW-0645">Protease</keyword>
<dbReference type="Pfam" id="PF01470">
    <property type="entry name" value="Peptidase_C15"/>
    <property type="match status" value="1"/>
</dbReference>
<feature type="active site" evidence="6">
    <location>
        <position position="147"/>
    </location>
</feature>
<name>A0ABU2BEY8_9MICC</name>
<evidence type="ECO:0000256" key="4">
    <source>
        <dbReference type="ARBA" id="ARBA00022801"/>
    </source>
</evidence>
<dbReference type="InterPro" id="IPR016125">
    <property type="entry name" value="Peptidase_C15-like"/>
</dbReference>
<evidence type="ECO:0000256" key="2">
    <source>
        <dbReference type="ARBA" id="ARBA00022490"/>
    </source>
</evidence>
<dbReference type="Proteomes" id="UP001183817">
    <property type="component" value="Unassembled WGS sequence"/>
</dbReference>
<keyword evidence="8" id="KW-1185">Reference proteome</keyword>
<accession>A0ABU2BEY8</accession>
<dbReference type="InterPro" id="IPR000816">
    <property type="entry name" value="Peptidase_C15"/>
</dbReference>
<organism evidence="7 8">
    <name type="scientific">Paeniglutamicibacter sulfureus</name>
    <dbReference type="NCBI Taxonomy" id="43666"/>
    <lineage>
        <taxon>Bacteria</taxon>
        <taxon>Bacillati</taxon>
        <taxon>Actinomycetota</taxon>
        <taxon>Actinomycetes</taxon>
        <taxon>Micrococcales</taxon>
        <taxon>Micrococcaceae</taxon>
        <taxon>Paeniglutamicibacter</taxon>
    </lineage>
</organism>
<sequence length="210" mass="22013">MILFTGFEPFGDRDSNPSMSIARQAASILEQQGIATIAAELPCVFATAPAMLEELLATWQPRVVISLGLAEGRGALGLEKVAINHLDARIADNAGNQPIDLPVLAGGPAAYFSGLPLKAALQALRDPSTELGDVEAEISYSAGTFVCNQVFYSLMHHAGRAPGLRAGFIHVPWMDPASPRIAIHARAVACVAQLALAGATEPRLGAGTEY</sequence>
<dbReference type="EMBL" id="JAVDYI010000001">
    <property type="protein sequence ID" value="MDR7357150.1"/>
    <property type="molecule type" value="Genomic_DNA"/>
</dbReference>
<dbReference type="PIRSF" id="PIRSF015592">
    <property type="entry name" value="Prld-crbxl_pptds"/>
    <property type="match status" value="1"/>
</dbReference>
<evidence type="ECO:0000256" key="1">
    <source>
        <dbReference type="ARBA" id="ARBA00006641"/>
    </source>
</evidence>
<evidence type="ECO:0000313" key="8">
    <source>
        <dbReference type="Proteomes" id="UP001183817"/>
    </source>
</evidence>
<comment type="catalytic activity">
    <reaction evidence="6">
        <text>Release of an N-terminal pyroglutamyl group from a polypeptide, the second amino acid generally not being Pro.</text>
        <dbReference type="EC" id="3.4.19.3"/>
    </reaction>
</comment>
<dbReference type="CDD" id="cd00501">
    <property type="entry name" value="Peptidase_C15"/>
    <property type="match status" value="1"/>
</dbReference>
<proteinExistence type="inferred from homology"/>
<evidence type="ECO:0000256" key="3">
    <source>
        <dbReference type="ARBA" id="ARBA00022670"/>
    </source>
</evidence>
<evidence type="ECO:0000313" key="7">
    <source>
        <dbReference type="EMBL" id="MDR7357150.1"/>
    </source>
</evidence>
<dbReference type="PANTHER" id="PTHR23402">
    <property type="entry name" value="PROTEASE FAMILY C15 PYROGLUTAMYL-PEPTIDASE I-RELATED"/>
    <property type="match status" value="1"/>
</dbReference>
<evidence type="ECO:0000256" key="5">
    <source>
        <dbReference type="ARBA" id="ARBA00022807"/>
    </source>
</evidence>
<comment type="caution">
    <text evidence="7">The sequence shown here is derived from an EMBL/GenBank/DDBJ whole genome shotgun (WGS) entry which is preliminary data.</text>
</comment>
<dbReference type="PROSITE" id="PS01334">
    <property type="entry name" value="PYRASE_CYS"/>
    <property type="match status" value="1"/>
</dbReference>
<protein>
    <recommendedName>
        <fullName evidence="6">Pyroglutamyl-peptidase I</fullName>
        <ecNumber evidence="6">3.4.19.3</ecNumber>
    </recommendedName>
</protein>
<dbReference type="EC" id="3.4.19.3" evidence="6"/>
<dbReference type="GO" id="GO:0016920">
    <property type="term" value="F:pyroglutamyl-peptidase activity"/>
    <property type="evidence" value="ECO:0007669"/>
    <property type="project" value="UniProtKB-EC"/>
</dbReference>
<keyword evidence="2" id="KW-0963">Cytoplasm</keyword>
<comment type="similarity">
    <text evidence="1">Belongs to the peptidase C15 family.</text>
</comment>
<dbReference type="InterPro" id="IPR033694">
    <property type="entry name" value="PGPEP1_Cys_AS"/>
</dbReference>